<feature type="domain" description="Excalibur calcium-binding" evidence="2">
    <location>
        <begin position="111"/>
        <end position="147"/>
    </location>
</feature>
<organism evidence="3 4">
    <name type="scientific">Dietzia cinnamea</name>
    <dbReference type="NCBI Taxonomy" id="321318"/>
    <lineage>
        <taxon>Bacteria</taxon>
        <taxon>Bacillati</taxon>
        <taxon>Actinomycetota</taxon>
        <taxon>Actinomycetes</taxon>
        <taxon>Mycobacteriales</taxon>
        <taxon>Dietziaceae</taxon>
        <taxon>Dietzia</taxon>
    </lineage>
</organism>
<protein>
    <submittedName>
        <fullName evidence="3">Excalibur calcium-binding domain-containing protein</fullName>
    </submittedName>
</protein>
<feature type="compositionally biased region" description="Low complexity" evidence="1">
    <location>
        <begin position="26"/>
        <end position="52"/>
    </location>
</feature>
<dbReference type="EMBL" id="JALXTC010000106">
    <property type="protein sequence ID" value="MCT2119109.1"/>
    <property type="molecule type" value="Genomic_DNA"/>
</dbReference>
<evidence type="ECO:0000256" key="1">
    <source>
        <dbReference type="SAM" id="MobiDB-lite"/>
    </source>
</evidence>
<feature type="region of interest" description="Disordered" evidence="1">
    <location>
        <begin position="18"/>
        <end position="108"/>
    </location>
</feature>
<feature type="compositionally biased region" description="Basic and acidic residues" evidence="1">
    <location>
        <begin position="136"/>
        <end position="147"/>
    </location>
</feature>
<feature type="region of interest" description="Disordered" evidence="1">
    <location>
        <begin position="126"/>
        <end position="147"/>
    </location>
</feature>
<reference evidence="3" key="1">
    <citation type="submission" date="2022-04" db="EMBL/GenBank/DDBJ databases">
        <title>Human microbiome associated bacterial genomes.</title>
        <authorList>
            <person name="Sandstrom S."/>
            <person name="Salamzade R."/>
            <person name="Kalan L.R."/>
        </authorList>
    </citation>
    <scope>NUCLEOTIDE SEQUENCE</scope>
    <source>
        <strain evidence="3">P3-SID1762</strain>
    </source>
</reference>
<name>A0AAW5QA16_9ACTN</name>
<dbReference type="Proteomes" id="UP001206890">
    <property type="component" value="Unassembled WGS sequence"/>
</dbReference>
<gene>
    <name evidence="3" type="ORF">M3D93_15355</name>
</gene>
<dbReference type="AlphaFoldDB" id="A0AAW5QA16"/>
<feature type="compositionally biased region" description="Pro residues" evidence="1">
    <location>
        <begin position="94"/>
        <end position="104"/>
    </location>
</feature>
<evidence type="ECO:0000313" key="3">
    <source>
        <dbReference type="EMBL" id="MCT2119109.1"/>
    </source>
</evidence>
<sequence length="147" mass="14515">MMVGLVILLGFLLAQCGGDDDPAVSPPATSTSSTTPSSRYSPIPSQTPSPTTGAFASPTSEGLALTDDELGDPGNGGGRPAPLVAPLPQTSAYVPPPAPAPQPAVPQYSATFGSCAEARAAGAAPLYAGQPGYSSKLDRDGDGVACE</sequence>
<dbReference type="Pfam" id="PF05901">
    <property type="entry name" value="Excalibur"/>
    <property type="match status" value="1"/>
</dbReference>
<proteinExistence type="predicted"/>
<dbReference type="RefSeq" id="WP_259825386.1">
    <property type="nucleotide sequence ID" value="NZ_JALXTC010000106.1"/>
</dbReference>
<evidence type="ECO:0000313" key="4">
    <source>
        <dbReference type="Proteomes" id="UP001206890"/>
    </source>
</evidence>
<evidence type="ECO:0000259" key="2">
    <source>
        <dbReference type="SMART" id="SM00894"/>
    </source>
</evidence>
<comment type="caution">
    <text evidence="3">The sequence shown here is derived from an EMBL/GenBank/DDBJ whole genome shotgun (WGS) entry which is preliminary data.</text>
</comment>
<dbReference type="InterPro" id="IPR008613">
    <property type="entry name" value="Excalibur_Ca-bd_domain"/>
</dbReference>
<accession>A0AAW5QA16</accession>
<dbReference type="SMART" id="SM00894">
    <property type="entry name" value="Excalibur"/>
    <property type="match status" value="1"/>
</dbReference>